<feature type="domain" description="AAA+ ATPase" evidence="8">
    <location>
        <begin position="619"/>
        <end position="755"/>
    </location>
</feature>
<dbReference type="CDD" id="cd19504">
    <property type="entry name" value="RecA-like_NSF-SEC18_r1-like"/>
    <property type="match status" value="1"/>
</dbReference>
<feature type="region of interest" description="Disordered" evidence="7">
    <location>
        <begin position="1"/>
        <end position="87"/>
    </location>
</feature>
<dbReference type="InterPro" id="IPR009010">
    <property type="entry name" value="Asp_de-COase-like_dom_sf"/>
</dbReference>
<dbReference type="SMART" id="SM00382">
    <property type="entry name" value="AAA"/>
    <property type="match status" value="2"/>
</dbReference>
<sequence length="831" mass="90482">MNFLRGSGNNSPQPPSSYSRLSDHGNQSLPSGPRAGMRQPPPQSMQYQAPPVPYNDPSSALFERRGNDRRQPGGPPASRPPGNSQFDVVSCPSDALALTNCLIVHPADFQEGQHVLVKGSFPLTVRHDNTGKLQPGLIGTSAIQRGWIGLSVSGDTVTVEPLPPPPHPSAPSYLQSIDLEVGFLKRGHAEIAETFSADDMARTFLKAFNGLVFAADGVAIFEYHGQNLKCSIKGLSTLDLADEQHRGAPPSPSRPINHSFMGILMDKTDVTIMKAGDDRIKIKSSAKKAPPNAILAPNFKFEDMGIGGLDTEFAEIFRRAFASRVFPPALVEKLGINHVKGLLLHGPPGTGKTLIARQIGKMLNAREPKIVNGPEVLSKYVGASEENIRKLFADAEKEYKEKGDESGLHIIIFDELDAIFKQRGSTNNGTGVGDTVVNQLLSKMDGVDQLNNILIIGMTNRKDMIDEALMRPGRLEVHMEISLPDEHGRLQILNIHTGQMRRNGVMDDDVDLHELAAATKNFSGAEIGGLIKSATSFAFQRHVKVGTMAGISEDVENLRVNRNDFLAALEEVHPAFGVSEEELEQVIQNGIIHHDPSVDELLRSGHLFVEQVRTSSRTPLVGVLLHGPAGAGKTALGACIAQKSEFPFIKLISPDTMVGYGENQKVTAITKIFSDSYKSPLSVIVVDNLERLLDYTPIGPRFSNAVLQALLVLCARRPPKGHRLLVLATTSDRPLLNDLGLTGIFDSHLYVPPISRLSSLDYVLQEVELFRSDEERRAALAKLRQAGFSEEDTSSRMHVGIKKLLSTIEMARQEPDNVVDRLTGALMGIGM</sequence>
<evidence type="ECO:0000256" key="5">
    <source>
        <dbReference type="ARBA" id="ARBA00022927"/>
    </source>
</evidence>
<evidence type="ECO:0000256" key="3">
    <source>
        <dbReference type="ARBA" id="ARBA00022741"/>
    </source>
</evidence>
<reference evidence="11" key="1">
    <citation type="submission" date="2024-06" db="EMBL/GenBank/DDBJ databases">
        <title>Multi-omics analyses provide insights into the biosynthesis of the anticancer antibiotic pleurotin in Hohenbuehelia grisea.</title>
        <authorList>
            <person name="Weaver J.A."/>
            <person name="Alberti F."/>
        </authorList>
    </citation>
    <scope>NUCLEOTIDE SEQUENCE [LARGE SCALE GENOMIC DNA]</scope>
    <source>
        <strain evidence="11">T-177</strain>
    </source>
</reference>
<keyword evidence="6" id="KW-0931">ER-Golgi transport</keyword>
<organism evidence="10 11">
    <name type="scientific">Hohenbuehelia grisea</name>
    <dbReference type="NCBI Taxonomy" id="104357"/>
    <lineage>
        <taxon>Eukaryota</taxon>
        <taxon>Fungi</taxon>
        <taxon>Dikarya</taxon>
        <taxon>Basidiomycota</taxon>
        <taxon>Agaricomycotina</taxon>
        <taxon>Agaricomycetes</taxon>
        <taxon>Agaricomycetidae</taxon>
        <taxon>Agaricales</taxon>
        <taxon>Pleurotineae</taxon>
        <taxon>Pleurotaceae</taxon>
        <taxon>Hohenbuehelia</taxon>
    </lineage>
</organism>
<dbReference type="SMART" id="SM01073">
    <property type="entry name" value="CDC48_N"/>
    <property type="match status" value="1"/>
</dbReference>
<keyword evidence="3 6" id="KW-0547">Nucleotide-binding</keyword>
<feature type="domain" description="CDC48 N-terminal subdomain" evidence="9">
    <location>
        <begin position="85"/>
        <end position="165"/>
    </location>
</feature>
<evidence type="ECO:0000256" key="4">
    <source>
        <dbReference type="ARBA" id="ARBA00022840"/>
    </source>
</evidence>
<dbReference type="InterPro" id="IPR039812">
    <property type="entry name" value="Vesicle-fus_ATPase"/>
</dbReference>
<dbReference type="InterPro" id="IPR003959">
    <property type="entry name" value="ATPase_AAA_core"/>
</dbReference>
<keyword evidence="6" id="KW-0963">Cytoplasm</keyword>
<evidence type="ECO:0000256" key="7">
    <source>
        <dbReference type="SAM" id="MobiDB-lite"/>
    </source>
</evidence>
<dbReference type="Gene3D" id="3.40.50.300">
    <property type="entry name" value="P-loop containing nucleotide triphosphate hydrolases"/>
    <property type="match status" value="2"/>
</dbReference>
<dbReference type="PROSITE" id="PS00674">
    <property type="entry name" value="AAA"/>
    <property type="match status" value="1"/>
</dbReference>
<name>A0ABR3J3J8_9AGAR</name>
<feature type="domain" description="AAA+ ATPase" evidence="8">
    <location>
        <begin position="338"/>
        <end position="485"/>
    </location>
</feature>
<dbReference type="Gene3D" id="2.40.40.20">
    <property type="match status" value="1"/>
</dbReference>
<dbReference type="InterPro" id="IPR029067">
    <property type="entry name" value="CDC48_domain_2-like_sf"/>
</dbReference>
<comment type="similarity">
    <text evidence="1 6">Belongs to the AAA ATPase family.</text>
</comment>
<dbReference type="InterPro" id="IPR027417">
    <property type="entry name" value="P-loop_NTPase"/>
</dbReference>
<dbReference type="CDD" id="cd00009">
    <property type="entry name" value="AAA"/>
    <property type="match status" value="1"/>
</dbReference>
<keyword evidence="6" id="KW-0378">Hydrolase</keyword>
<evidence type="ECO:0000256" key="1">
    <source>
        <dbReference type="ARBA" id="ARBA00006914"/>
    </source>
</evidence>
<dbReference type="Gene3D" id="1.10.8.60">
    <property type="match status" value="2"/>
</dbReference>
<dbReference type="Pfam" id="PF00004">
    <property type="entry name" value="AAA"/>
    <property type="match status" value="2"/>
</dbReference>
<keyword evidence="11" id="KW-1185">Reference proteome</keyword>
<dbReference type="Gene3D" id="3.10.330.10">
    <property type="match status" value="1"/>
</dbReference>
<dbReference type="InterPro" id="IPR003593">
    <property type="entry name" value="AAA+_ATPase"/>
</dbReference>
<comment type="subcellular location">
    <subcellularLocation>
        <location evidence="6">Cytoplasm</location>
    </subcellularLocation>
</comment>
<evidence type="ECO:0000313" key="11">
    <source>
        <dbReference type="Proteomes" id="UP001556367"/>
    </source>
</evidence>
<dbReference type="InterPro" id="IPR041569">
    <property type="entry name" value="AAA_lid_3"/>
</dbReference>
<proteinExistence type="inferred from homology"/>
<comment type="caution">
    <text evidence="10">The sequence shown here is derived from an EMBL/GenBank/DDBJ whole genome shotgun (WGS) entry which is preliminary data.</text>
</comment>
<keyword evidence="4 6" id="KW-0067">ATP-binding</keyword>
<feature type="compositionally biased region" description="Low complexity" evidence="7">
    <location>
        <begin position="1"/>
        <end position="19"/>
    </location>
</feature>
<evidence type="ECO:0000259" key="8">
    <source>
        <dbReference type="SMART" id="SM00382"/>
    </source>
</evidence>
<keyword evidence="5 6" id="KW-0653">Protein transport</keyword>
<dbReference type="Pfam" id="PF17862">
    <property type="entry name" value="AAA_lid_3"/>
    <property type="match status" value="1"/>
</dbReference>
<protein>
    <recommendedName>
        <fullName evidence="6">Vesicular-fusion protein SEC18</fullName>
    </recommendedName>
</protein>
<keyword evidence="2 6" id="KW-0813">Transport</keyword>
<dbReference type="SUPFAM" id="SSF54585">
    <property type="entry name" value="Cdc48 domain 2-like"/>
    <property type="match status" value="1"/>
</dbReference>
<dbReference type="SUPFAM" id="SSF52540">
    <property type="entry name" value="P-loop containing nucleoside triphosphate hydrolases"/>
    <property type="match status" value="2"/>
</dbReference>
<evidence type="ECO:0000256" key="2">
    <source>
        <dbReference type="ARBA" id="ARBA00022448"/>
    </source>
</evidence>
<evidence type="ECO:0000259" key="9">
    <source>
        <dbReference type="SMART" id="SM01073"/>
    </source>
</evidence>
<accession>A0ABR3J3J8</accession>
<dbReference type="InterPro" id="IPR003960">
    <property type="entry name" value="ATPase_AAA_CS"/>
</dbReference>
<dbReference type="SUPFAM" id="SSF50692">
    <property type="entry name" value="ADC-like"/>
    <property type="match status" value="1"/>
</dbReference>
<evidence type="ECO:0000313" key="10">
    <source>
        <dbReference type="EMBL" id="KAL0950210.1"/>
    </source>
</evidence>
<feature type="compositionally biased region" description="Basic and acidic residues" evidence="7">
    <location>
        <begin position="62"/>
        <end position="71"/>
    </location>
</feature>
<dbReference type="PANTHER" id="PTHR23078:SF3">
    <property type="entry name" value="VESICLE-FUSING ATPASE"/>
    <property type="match status" value="1"/>
</dbReference>
<dbReference type="EMBL" id="JASNQZ010000012">
    <property type="protein sequence ID" value="KAL0950210.1"/>
    <property type="molecule type" value="Genomic_DNA"/>
</dbReference>
<dbReference type="PANTHER" id="PTHR23078">
    <property type="entry name" value="VESICULAR-FUSION PROTEIN NSF"/>
    <property type="match status" value="1"/>
</dbReference>
<dbReference type="InterPro" id="IPR003338">
    <property type="entry name" value="CDC4_N-term_subdom"/>
</dbReference>
<dbReference type="Proteomes" id="UP001556367">
    <property type="component" value="Unassembled WGS sequence"/>
</dbReference>
<gene>
    <name evidence="10" type="ORF">HGRIS_010202</name>
</gene>
<evidence type="ECO:0000256" key="6">
    <source>
        <dbReference type="RuleBase" id="RU367045"/>
    </source>
</evidence>
<comment type="function">
    <text evidence="6">Required for vesicle-mediated transport. Catalyzes the fusion of transport vesicles within the Golgi cisternae. Is also required for transport from the endoplasmic reticulum to the Golgi stack. Seems to function as a fusion protein required for the delivery of cargo proteins to all compartments of the Golgi stack independent of vesicle origin.</text>
</comment>